<dbReference type="SMART" id="SM00320">
    <property type="entry name" value="WD40"/>
    <property type="match status" value="5"/>
</dbReference>
<evidence type="ECO:0000256" key="11">
    <source>
        <dbReference type="PROSITE-ProRule" id="PRU00221"/>
    </source>
</evidence>
<name>A0A4U5V0I9_COLLU</name>
<keyword evidence="2" id="KW-0964">Secreted</keyword>
<comment type="subcellular location">
    <subcellularLocation>
        <location evidence="1">Secreted</location>
        <location evidence="1">Extracellular space</location>
        <location evidence="1">Extracellular matrix</location>
    </subcellularLocation>
</comment>
<feature type="transmembrane region" description="Helical" evidence="13">
    <location>
        <begin position="12"/>
        <end position="32"/>
    </location>
</feature>
<keyword evidence="11" id="KW-0853">WD repeat</keyword>
<reference evidence="16 17" key="1">
    <citation type="submission" date="2019-01" db="EMBL/GenBank/DDBJ databases">
        <title>Genome Assembly of Collichthys lucidus.</title>
        <authorList>
            <person name="Cai M."/>
            <person name="Xiao S."/>
        </authorList>
    </citation>
    <scope>NUCLEOTIDE SEQUENCE [LARGE SCALE GENOMIC DNA]</scope>
    <source>
        <strain evidence="16">JT15FE1705JMU</strain>
        <tissue evidence="16">Muscle</tissue>
    </source>
</reference>
<keyword evidence="13" id="KW-0812">Transmembrane</keyword>
<dbReference type="FunFam" id="2.10.25.10:FF:000038">
    <property type="entry name" value="Fibrillin 2"/>
    <property type="match status" value="1"/>
</dbReference>
<keyword evidence="2" id="KW-0272">Extracellular matrix</keyword>
<dbReference type="PROSITE" id="PS50026">
    <property type="entry name" value="EGF_3"/>
    <property type="match status" value="6"/>
</dbReference>
<sequence>MRRDMKPECQTCFCVCVCVCVCVFSIFGLEFLDELVKIEAHDSEVLCLVFSPTSTGVKLLASASRDRLIHIFNLEKNYSLEQTLNDHSASITAVKFTGESPEVRMVSCGADKSIYFQSAEQTADGLSFSRSHHVVEKTTLYDMDLDSSRTHVAIACQDRNVRVYNVETGKLKKCLKGSSGDEGALLKIQMDPSGSFFATSCSDKNITIFDYESGECVATLFGHSEIVTCMRFTQDCRHLITVSGDSCVFVWRLDPQMTSTMRKRRGLKLAAAPETCSLKQPNIRRETFITVPSSQLPHMEEEEEEELDLRTPARLDLGQDPPPLQTNGKLPMWFRKLGQGEASTTVQSGAEPRQVRGRWAEQLDPLIICANFSPSQMEEDEEEEEEDFHPQSLESLLGVEVEEDEDGEEEKEVLQNPGEDRSTFILYPNTGSTTDREFDIEGVTDPQQTQVEVRGQGAGPVWSTQLSPDSACSEGSAGSVEQQHDPDTDSLSQGSSVGSLCLEDDEDRNSLKSHFDTLASSLSDGTERSSASLVCERLNVFAEGSVTFDLSEKFDTDPRTLQPPEEKHFLNPRLSISTRFLSRFQDKIKAWPSRAPPPVSVPTRISEESIVNSELSSEVTSTESTHKDSGGESATDRNRKPGLVSVELVVVLDGRCRPKPDDAPNSNRCVCRRGFRGYHCEVSKVTFPPSGPLLTSARPTRPEPGATTETSRPEPGSSSLQTSTPASSGPDPFGHVGVKMDNAANELFEMQEQTRASTKRTGEPLRPRRGEPEDTVVGQSPKSKSDPEPKTASGSQTQEGPHVDSGSWSKTDGNGSLDPKESLIQQTEDGSTSSTGPGGQRSLDVTGEKKKKQQTLSLREAQAVLLRKTQGGRGGKMAALLMKHVEKEKKKLLTVTSTSSSSASPSSSVKSSVRTFHTEKGQYTVHFNEPTDVNECAQSPGVCPVGECVNSMGSYRCVCPSGYRSSSQQTGCQDIDECQQNPCSNGRCDNTPGSYRCVCRLGYRVSGNTCTDVDECEDPLQCPGQECINSQGSYRCVSCQPGYRLSNRLCTDIDECHQAPCTNARCENTPGSYRCVCRHGYKLQNNTCTVCGSQCCENTIGSYRCLASCEPVFRESASRSGADVDECANSTICGEHATCQNLVGRYLCVCHQGFTSTADGKACEGGALDSSSSHVTVGESPPAMPPLPAARPGELRECYYNLAERGTCSLLATNTSQQECCCTSLCPSGRGYVTPGPGAFSYRDVDECKRFHPEVCKNGVCVNNIPGYNCYCSSGYVYNSTLLECVDHDECEEESCVGGVCVNTVGSYYCSCQHPLVLDDTQRNCVNSSHLTVDENMSLCWQHITADLVCQSPLVGPRFTFMDCCCLYGEGWGLQCALCPSTDSDESMSVCWQHITADLVCQSPLAGPQFTFMDCCCMHGEGWGLQCLLCPSADSDEYVTLCSSGGPPYFPPYTSESFPDDYSPAGDDRSGFRGRGPVTFSLPDASSPRSPSFRLPPDPRAERAFGARPLPPSRPYDGPLTLPGAPYLDQEEEEEEEVAFRPGPPFPPFTERSRGGGGGAPRRVYERRYESYAGLSTAEDCGILHGCENGRCIRVAEGYTCDCYQGYGLDMTSMTCIDKNECEDGVGVEYPCVNARCVNTEGSFRCVCRRGYVMSRRPNHCVAA</sequence>
<evidence type="ECO:0000256" key="7">
    <source>
        <dbReference type="ARBA" id="ARBA00023180"/>
    </source>
</evidence>
<dbReference type="InterPro" id="IPR036773">
    <property type="entry name" value="TB_dom_sf"/>
</dbReference>
<dbReference type="InterPro" id="IPR001881">
    <property type="entry name" value="EGF-like_Ca-bd_dom"/>
</dbReference>
<dbReference type="SMART" id="SM00181">
    <property type="entry name" value="EGF"/>
    <property type="match status" value="10"/>
</dbReference>
<dbReference type="PANTHER" id="PTHR45589:SF2">
    <property type="entry name" value="WD REPEAT DOMAIN 62"/>
    <property type="match status" value="1"/>
</dbReference>
<evidence type="ECO:0000259" key="14">
    <source>
        <dbReference type="PROSITE" id="PS50026"/>
    </source>
</evidence>
<evidence type="ECO:0000259" key="15">
    <source>
        <dbReference type="PROSITE" id="PS51364"/>
    </source>
</evidence>
<organism evidence="16 17">
    <name type="scientific">Collichthys lucidus</name>
    <name type="common">Big head croaker</name>
    <name type="synonym">Sciaena lucida</name>
    <dbReference type="NCBI Taxonomy" id="240159"/>
    <lineage>
        <taxon>Eukaryota</taxon>
        <taxon>Metazoa</taxon>
        <taxon>Chordata</taxon>
        <taxon>Craniata</taxon>
        <taxon>Vertebrata</taxon>
        <taxon>Euteleostomi</taxon>
        <taxon>Actinopterygii</taxon>
        <taxon>Neopterygii</taxon>
        <taxon>Teleostei</taxon>
        <taxon>Neoteleostei</taxon>
        <taxon>Acanthomorphata</taxon>
        <taxon>Eupercaria</taxon>
        <taxon>Sciaenidae</taxon>
        <taxon>Collichthys</taxon>
    </lineage>
</organism>
<dbReference type="InterPro" id="IPR017878">
    <property type="entry name" value="TB_dom"/>
</dbReference>
<dbReference type="FunFam" id="2.10.25.10:FF:000115">
    <property type="entry name" value="latent-transforming growth factor beta-binding protein 4 isoform X2"/>
    <property type="match status" value="1"/>
</dbReference>
<dbReference type="Pfam" id="PF24782">
    <property type="entry name" value="WD40_MABP1-WDR62_2nd"/>
    <property type="match status" value="1"/>
</dbReference>
<feature type="compositionally biased region" description="Basic and acidic residues" evidence="12">
    <location>
        <begin position="624"/>
        <end position="639"/>
    </location>
</feature>
<dbReference type="Pfam" id="PF07645">
    <property type="entry name" value="EGF_CA"/>
    <property type="match status" value="8"/>
</dbReference>
<dbReference type="PROSITE" id="PS01186">
    <property type="entry name" value="EGF_2"/>
    <property type="match status" value="7"/>
</dbReference>
<dbReference type="Gene3D" id="2.130.10.10">
    <property type="entry name" value="YVTN repeat-like/Quinoprotein amine dehydrogenase"/>
    <property type="match status" value="2"/>
</dbReference>
<feature type="repeat" description="WD" evidence="11">
    <location>
        <begin position="38"/>
        <end position="82"/>
    </location>
</feature>
<feature type="domain" description="EGF-like" evidence="14">
    <location>
        <begin position="1052"/>
        <end position="1089"/>
    </location>
</feature>
<dbReference type="SUPFAM" id="SSF57196">
    <property type="entry name" value="EGF/Laminin"/>
    <property type="match status" value="3"/>
</dbReference>
<feature type="region of interest" description="Disordered" evidence="12">
    <location>
        <begin position="894"/>
        <end position="913"/>
    </location>
</feature>
<evidence type="ECO:0000313" key="17">
    <source>
        <dbReference type="Proteomes" id="UP000298787"/>
    </source>
</evidence>
<dbReference type="GO" id="GO:0072686">
    <property type="term" value="C:mitotic spindle"/>
    <property type="evidence" value="ECO:0007669"/>
    <property type="project" value="TreeGrafter"/>
</dbReference>
<dbReference type="GO" id="GO:0071944">
    <property type="term" value="C:cell periphery"/>
    <property type="evidence" value="ECO:0007669"/>
    <property type="project" value="UniProtKB-ARBA"/>
</dbReference>
<dbReference type="PROSITE" id="PS50082">
    <property type="entry name" value="WD_REPEATS_2"/>
    <property type="match status" value="3"/>
</dbReference>
<feature type="region of interest" description="Disordered" evidence="12">
    <location>
        <begin position="607"/>
        <end position="641"/>
    </location>
</feature>
<dbReference type="GO" id="GO:0030855">
    <property type="term" value="P:epithelial cell differentiation"/>
    <property type="evidence" value="ECO:0007669"/>
    <property type="project" value="UniProtKB-ARBA"/>
</dbReference>
<dbReference type="InterPro" id="IPR056162">
    <property type="entry name" value="WD40_MABP1-WDR62_2nd"/>
</dbReference>
<keyword evidence="7" id="KW-0325">Glycoprotein</keyword>
<feature type="compositionally biased region" description="Low complexity" evidence="12">
    <location>
        <begin position="1486"/>
        <end position="1495"/>
    </location>
</feature>
<evidence type="ECO:0000256" key="8">
    <source>
        <dbReference type="ARBA" id="ARBA00064273"/>
    </source>
</evidence>
<dbReference type="SUPFAM" id="SSF57581">
    <property type="entry name" value="TB module/8-cys domain"/>
    <property type="match status" value="2"/>
</dbReference>
<feature type="compositionally biased region" description="Low complexity" evidence="12">
    <location>
        <begin position="613"/>
        <end position="623"/>
    </location>
</feature>
<feature type="compositionally biased region" description="Polar residues" evidence="12">
    <location>
        <begin position="823"/>
        <end position="835"/>
    </location>
</feature>
<evidence type="ECO:0000256" key="4">
    <source>
        <dbReference type="ARBA" id="ARBA00022729"/>
    </source>
</evidence>
<dbReference type="InterPro" id="IPR018097">
    <property type="entry name" value="EGF_Ca-bd_CS"/>
</dbReference>
<feature type="domain" description="EGF-like" evidence="14">
    <location>
        <begin position="1618"/>
        <end position="1662"/>
    </location>
</feature>
<evidence type="ECO:0000256" key="9">
    <source>
        <dbReference type="ARBA" id="ARBA00072995"/>
    </source>
</evidence>
<feature type="domain" description="TB" evidence="15">
    <location>
        <begin position="1338"/>
        <end position="1391"/>
    </location>
</feature>
<feature type="repeat" description="WD" evidence="11">
    <location>
        <begin position="220"/>
        <end position="254"/>
    </location>
</feature>
<dbReference type="FunFam" id="2.10.25.10:FF:000017">
    <property type="entry name" value="latent-transforming growth factor beta-binding protein 4 isoform X1"/>
    <property type="match status" value="1"/>
</dbReference>
<feature type="compositionally biased region" description="Low complexity" evidence="12">
    <location>
        <begin position="717"/>
        <end position="728"/>
    </location>
</feature>
<keyword evidence="5" id="KW-0677">Repeat</keyword>
<dbReference type="PROSITE" id="PS51364">
    <property type="entry name" value="TB"/>
    <property type="match status" value="2"/>
</dbReference>
<evidence type="ECO:0000256" key="10">
    <source>
        <dbReference type="PROSITE-ProRule" id="PRU00076"/>
    </source>
</evidence>
<dbReference type="SUPFAM" id="SSF50978">
    <property type="entry name" value="WD40 repeat-like"/>
    <property type="match status" value="1"/>
</dbReference>
<comment type="subunit">
    <text evidence="8">Forms part of the large latent transforming growth factor beta precursor complex; removal is essential for activation of complex. Interacts with LTBP1 and TGFB1. Interacts with EFEMP2; this interaction promotes fibrillar deposition of EFEMP2.</text>
</comment>
<feature type="domain" description="TB" evidence="15">
    <location>
        <begin position="1389"/>
        <end position="1442"/>
    </location>
</feature>
<feature type="domain" description="EGF-like" evidence="14">
    <location>
        <begin position="1287"/>
        <end position="1322"/>
    </location>
</feature>
<dbReference type="Gene3D" id="3.90.290.10">
    <property type="entry name" value="TGF-beta binding (TB) domain"/>
    <property type="match status" value="2"/>
</dbReference>
<feature type="domain" description="EGF-like" evidence="14">
    <location>
        <begin position="932"/>
        <end position="973"/>
    </location>
</feature>
<feature type="disulfide bond" evidence="10">
    <location>
        <begin position="1056"/>
        <end position="1066"/>
    </location>
</feature>
<dbReference type="FunFam" id="2.10.25.10:FF:000046">
    <property type="entry name" value="Latent-transforming growth factor beta-binding protein 1 isoform x2"/>
    <property type="match status" value="1"/>
</dbReference>
<dbReference type="InterPro" id="IPR036322">
    <property type="entry name" value="WD40_repeat_dom_sf"/>
</dbReference>
<evidence type="ECO:0000256" key="6">
    <source>
        <dbReference type="ARBA" id="ARBA00023157"/>
    </source>
</evidence>
<dbReference type="Proteomes" id="UP000298787">
    <property type="component" value="Chromosome 13"/>
</dbReference>
<evidence type="ECO:0000256" key="5">
    <source>
        <dbReference type="ARBA" id="ARBA00022737"/>
    </source>
</evidence>
<feature type="disulfide bond" evidence="10">
    <location>
        <begin position="1291"/>
        <end position="1301"/>
    </location>
</feature>
<dbReference type="InterPro" id="IPR000152">
    <property type="entry name" value="EGF-type_Asp/Asn_hydroxyl_site"/>
</dbReference>
<feature type="compositionally biased region" description="Polar residues" evidence="12">
    <location>
        <begin position="489"/>
        <end position="498"/>
    </location>
</feature>
<dbReference type="GO" id="GO:0007099">
    <property type="term" value="P:centriole replication"/>
    <property type="evidence" value="ECO:0007669"/>
    <property type="project" value="TreeGrafter"/>
</dbReference>
<feature type="region of interest" description="Disordered" evidence="12">
    <location>
        <begin position="752"/>
        <end position="856"/>
    </location>
</feature>
<dbReference type="InterPro" id="IPR009030">
    <property type="entry name" value="Growth_fac_rcpt_cys_sf"/>
</dbReference>
<dbReference type="SUPFAM" id="SSF57184">
    <property type="entry name" value="Growth factor receptor domain"/>
    <property type="match status" value="3"/>
</dbReference>
<keyword evidence="6 10" id="KW-1015">Disulfide bond</keyword>
<feature type="repeat" description="WD" evidence="11">
    <location>
        <begin position="178"/>
        <end position="219"/>
    </location>
</feature>
<keyword evidence="13" id="KW-0472">Membrane</keyword>
<accession>A0A4U5V0I9</accession>
<dbReference type="CDD" id="cd00054">
    <property type="entry name" value="EGF_CA"/>
    <property type="match status" value="8"/>
</dbReference>
<dbReference type="Pfam" id="PF00683">
    <property type="entry name" value="TB"/>
    <property type="match status" value="2"/>
</dbReference>
<dbReference type="InterPro" id="IPR000742">
    <property type="entry name" value="EGF"/>
</dbReference>
<keyword evidence="13" id="KW-1133">Transmembrane helix</keyword>
<evidence type="ECO:0000256" key="1">
    <source>
        <dbReference type="ARBA" id="ARBA00004498"/>
    </source>
</evidence>
<feature type="domain" description="EGF-like" evidence="14">
    <location>
        <begin position="1123"/>
        <end position="1164"/>
    </location>
</feature>
<feature type="region of interest" description="Disordered" evidence="12">
    <location>
        <begin position="1453"/>
        <end position="1562"/>
    </location>
</feature>
<feature type="disulfide bond" evidence="10">
    <location>
        <begin position="978"/>
        <end position="988"/>
    </location>
</feature>
<dbReference type="STRING" id="240159.A0A4U5V0I9"/>
<dbReference type="InterPro" id="IPR049883">
    <property type="entry name" value="NOTCH1_EGF-like"/>
</dbReference>
<evidence type="ECO:0000256" key="2">
    <source>
        <dbReference type="ARBA" id="ARBA00022530"/>
    </source>
</evidence>
<evidence type="ECO:0000256" key="3">
    <source>
        <dbReference type="ARBA" id="ARBA00022536"/>
    </source>
</evidence>
<dbReference type="InterPro" id="IPR015943">
    <property type="entry name" value="WD40/YVTN_repeat-like_dom_sf"/>
</dbReference>
<feature type="compositionally biased region" description="Basic and acidic residues" evidence="12">
    <location>
        <begin position="760"/>
        <end position="772"/>
    </location>
</feature>
<dbReference type="Gene3D" id="2.10.25.10">
    <property type="entry name" value="Laminin"/>
    <property type="match status" value="9"/>
</dbReference>
<feature type="region of interest" description="Disordered" evidence="12">
    <location>
        <begin position="455"/>
        <end position="501"/>
    </location>
</feature>
<dbReference type="PROSITE" id="PS00010">
    <property type="entry name" value="ASX_HYDROXYL"/>
    <property type="match status" value="7"/>
</dbReference>
<evidence type="ECO:0000256" key="13">
    <source>
        <dbReference type="SAM" id="Phobius"/>
    </source>
</evidence>
<feature type="domain" description="EGF-like" evidence="14">
    <location>
        <begin position="974"/>
        <end position="1011"/>
    </location>
</feature>
<dbReference type="FunFam" id="2.10.25.10:FF:000005">
    <property type="entry name" value="Fibrillin 2"/>
    <property type="match status" value="2"/>
</dbReference>
<dbReference type="InterPro" id="IPR052779">
    <property type="entry name" value="WDR62"/>
</dbReference>
<protein>
    <recommendedName>
        <fullName evidence="9">Latent-transforming growth factor beta-binding protein 4</fullName>
    </recommendedName>
</protein>
<gene>
    <name evidence="16" type="ORF">D9C73_014702</name>
</gene>
<dbReference type="FunFam" id="2.10.25.10:FF:000056">
    <property type="entry name" value="Latent-transforming growth factor beta-binding protein 3 isoform 2"/>
    <property type="match status" value="1"/>
</dbReference>
<feature type="region of interest" description="Disordered" evidence="12">
    <location>
        <begin position="401"/>
        <end position="438"/>
    </location>
</feature>
<dbReference type="PANTHER" id="PTHR45589">
    <property type="entry name" value="WD REPEAT DOMAIN 62, ISOFORM G"/>
    <property type="match status" value="1"/>
</dbReference>
<dbReference type="PROSITE" id="PS01187">
    <property type="entry name" value="EGF_CA"/>
    <property type="match status" value="6"/>
</dbReference>
<dbReference type="EMBL" id="CM014090">
    <property type="protein sequence ID" value="TKS80600.1"/>
    <property type="molecule type" value="Genomic_DNA"/>
</dbReference>
<dbReference type="GO" id="GO:0005509">
    <property type="term" value="F:calcium ion binding"/>
    <property type="evidence" value="ECO:0007669"/>
    <property type="project" value="InterPro"/>
</dbReference>
<dbReference type="InterPro" id="IPR001680">
    <property type="entry name" value="WD40_rpt"/>
</dbReference>
<keyword evidence="4" id="KW-0732">Signal</keyword>
<proteinExistence type="predicted"/>
<comment type="caution">
    <text evidence="10">Lacks conserved residue(s) required for the propagation of feature annotation.</text>
</comment>
<dbReference type="PROSITE" id="PS50294">
    <property type="entry name" value="WD_REPEATS_REGION"/>
    <property type="match status" value="1"/>
</dbReference>
<feature type="compositionally biased region" description="Acidic residues" evidence="12">
    <location>
        <begin position="401"/>
        <end position="411"/>
    </location>
</feature>
<dbReference type="SMART" id="SM00179">
    <property type="entry name" value="EGF_CA"/>
    <property type="match status" value="9"/>
</dbReference>
<feature type="region of interest" description="Disordered" evidence="12">
    <location>
        <begin position="682"/>
        <end position="738"/>
    </location>
</feature>
<evidence type="ECO:0000313" key="16">
    <source>
        <dbReference type="EMBL" id="TKS80600.1"/>
    </source>
</evidence>
<evidence type="ECO:0000256" key="12">
    <source>
        <dbReference type="SAM" id="MobiDB-lite"/>
    </source>
</evidence>
<keyword evidence="3 10" id="KW-0245">EGF-like domain</keyword>
<keyword evidence="17" id="KW-1185">Reference proteome</keyword>
<dbReference type="PROSITE" id="PS00022">
    <property type="entry name" value="EGF_1"/>
    <property type="match status" value="1"/>
</dbReference>